<evidence type="ECO:0000313" key="1">
    <source>
        <dbReference type="EMBL" id="KAH6887757.1"/>
    </source>
</evidence>
<dbReference type="EMBL" id="JAGPYM010000014">
    <property type="protein sequence ID" value="KAH6887757.1"/>
    <property type="molecule type" value="Genomic_DNA"/>
</dbReference>
<evidence type="ECO:0000313" key="2">
    <source>
        <dbReference type="Proteomes" id="UP000777438"/>
    </source>
</evidence>
<dbReference type="Proteomes" id="UP000777438">
    <property type="component" value="Unassembled WGS sequence"/>
</dbReference>
<accession>A0A9P9AP00</accession>
<sequence length="85" mass="9819">MKGCEGNLNKLQDLLRRVQKEGTPQGLHAKFKTLNRKILYIYRSGEIQKVKALLDDLREDLRLAINLLNLWVIHLSSQVYNGPAF</sequence>
<organism evidence="1 2">
    <name type="scientific">Thelonectria olida</name>
    <dbReference type="NCBI Taxonomy" id="1576542"/>
    <lineage>
        <taxon>Eukaryota</taxon>
        <taxon>Fungi</taxon>
        <taxon>Dikarya</taxon>
        <taxon>Ascomycota</taxon>
        <taxon>Pezizomycotina</taxon>
        <taxon>Sordariomycetes</taxon>
        <taxon>Hypocreomycetidae</taxon>
        <taxon>Hypocreales</taxon>
        <taxon>Nectriaceae</taxon>
        <taxon>Thelonectria</taxon>
    </lineage>
</organism>
<comment type="caution">
    <text evidence="1">The sequence shown here is derived from an EMBL/GenBank/DDBJ whole genome shotgun (WGS) entry which is preliminary data.</text>
</comment>
<keyword evidence="2" id="KW-1185">Reference proteome</keyword>
<gene>
    <name evidence="1" type="ORF">B0T10DRAFT_490294</name>
</gene>
<proteinExistence type="predicted"/>
<protein>
    <submittedName>
        <fullName evidence="1">Uncharacterized protein</fullName>
    </submittedName>
</protein>
<dbReference type="AlphaFoldDB" id="A0A9P9AP00"/>
<reference evidence="1 2" key="1">
    <citation type="journal article" date="2021" name="Nat. Commun.">
        <title>Genetic determinants of endophytism in the Arabidopsis root mycobiome.</title>
        <authorList>
            <person name="Mesny F."/>
            <person name="Miyauchi S."/>
            <person name="Thiergart T."/>
            <person name="Pickel B."/>
            <person name="Atanasova L."/>
            <person name="Karlsson M."/>
            <person name="Huettel B."/>
            <person name="Barry K.W."/>
            <person name="Haridas S."/>
            <person name="Chen C."/>
            <person name="Bauer D."/>
            <person name="Andreopoulos W."/>
            <person name="Pangilinan J."/>
            <person name="LaButti K."/>
            <person name="Riley R."/>
            <person name="Lipzen A."/>
            <person name="Clum A."/>
            <person name="Drula E."/>
            <person name="Henrissat B."/>
            <person name="Kohler A."/>
            <person name="Grigoriev I.V."/>
            <person name="Martin F.M."/>
            <person name="Hacquard S."/>
        </authorList>
    </citation>
    <scope>NUCLEOTIDE SEQUENCE [LARGE SCALE GENOMIC DNA]</scope>
    <source>
        <strain evidence="1 2">MPI-CAGE-CH-0241</strain>
    </source>
</reference>
<name>A0A9P9AP00_9HYPO</name>